<evidence type="ECO:0000256" key="1">
    <source>
        <dbReference type="ARBA" id="ARBA00005051"/>
    </source>
</evidence>
<protein>
    <recommendedName>
        <fullName evidence="4">2-amino-4-hydroxy-6-hydroxymethyldihydropteridine pyrophosphokinase</fullName>
        <ecNumber evidence="3">2.7.6.3</ecNumber>
    </recommendedName>
    <alternativeName>
        <fullName evidence="11">6-hydroxymethyl-7,8-dihydropterin pyrophosphokinase</fullName>
    </alternativeName>
    <alternativeName>
        <fullName evidence="12">7,8-dihydro-6-hydroxymethylpterin-pyrophosphokinase</fullName>
    </alternativeName>
</protein>
<reference evidence="14" key="1">
    <citation type="submission" date="2020-12" db="EMBL/GenBank/DDBJ databases">
        <title>Sedimentitalea sp. nov., isolated from sand in Incheon.</title>
        <authorList>
            <person name="Kim W."/>
        </authorList>
    </citation>
    <scope>NUCLEOTIDE SEQUENCE</scope>
    <source>
        <strain evidence="14">CAU 1593</strain>
    </source>
</reference>
<evidence type="ECO:0000256" key="10">
    <source>
        <dbReference type="ARBA" id="ARBA00029409"/>
    </source>
</evidence>
<sequence>MMESRSRAVIALGGNLPFQDALTTTSLIGAVRRLSCPEVMIRAVSRFYATPCFPPGAGPDYVNAAVLVATLLSPAALLQRLHEIEAVYGRERVQRWGMRTLDLDLLTWEDAVLPDRKTHEVWRDLPPAEQVGAVPDGLVLPHPRLQDRAFALVPLCDVLPDWTHPVLNRSARALCDALPRDQVDSVRPL</sequence>
<evidence type="ECO:0000313" key="15">
    <source>
        <dbReference type="Proteomes" id="UP000619079"/>
    </source>
</evidence>
<evidence type="ECO:0000256" key="9">
    <source>
        <dbReference type="ARBA" id="ARBA00022909"/>
    </source>
</evidence>
<evidence type="ECO:0000256" key="6">
    <source>
        <dbReference type="ARBA" id="ARBA00022741"/>
    </source>
</evidence>
<gene>
    <name evidence="14" type="primary">folK</name>
    <name evidence="14" type="ORF">JF290_14140</name>
</gene>
<dbReference type="EC" id="2.7.6.3" evidence="3"/>
<accession>A0A8J7IW88</accession>
<keyword evidence="5 14" id="KW-0808">Transferase</keyword>
<keyword evidence="6" id="KW-0547">Nucleotide-binding</keyword>
<dbReference type="GO" id="GO:0005524">
    <property type="term" value="F:ATP binding"/>
    <property type="evidence" value="ECO:0007669"/>
    <property type="project" value="UniProtKB-KW"/>
</dbReference>
<dbReference type="Proteomes" id="UP000619079">
    <property type="component" value="Unassembled WGS sequence"/>
</dbReference>
<evidence type="ECO:0000256" key="7">
    <source>
        <dbReference type="ARBA" id="ARBA00022777"/>
    </source>
</evidence>
<comment type="similarity">
    <text evidence="2">Belongs to the HPPK family.</text>
</comment>
<dbReference type="PANTHER" id="PTHR43071:SF1">
    <property type="entry name" value="2-AMINO-4-HYDROXY-6-HYDROXYMETHYLDIHYDROPTERIDINE PYROPHOSPHOKINASE"/>
    <property type="match status" value="1"/>
</dbReference>
<dbReference type="Gene3D" id="3.30.70.560">
    <property type="entry name" value="7,8-Dihydro-6-hydroxymethylpterin-pyrophosphokinase HPPK"/>
    <property type="match status" value="1"/>
</dbReference>
<dbReference type="UniPathway" id="UPA00077">
    <property type="reaction ID" value="UER00155"/>
</dbReference>
<dbReference type="GO" id="GO:0046656">
    <property type="term" value="P:folic acid biosynthetic process"/>
    <property type="evidence" value="ECO:0007669"/>
    <property type="project" value="UniProtKB-KW"/>
</dbReference>
<evidence type="ECO:0000259" key="13">
    <source>
        <dbReference type="Pfam" id="PF01288"/>
    </source>
</evidence>
<comment type="caution">
    <text evidence="14">The sequence shown here is derived from an EMBL/GenBank/DDBJ whole genome shotgun (WGS) entry which is preliminary data.</text>
</comment>
<dbReference type="InterPro" id="IPR000550">
    <property type="entry name" value="Hppk"/>
</dbReference>
<keyword evidence="8" id="KW-0067">ATP-binding</keyword>
<evidence type="ECO:0000256" key="5">
    <source>
        <dbReference type="ARBA" id="ARBA00022679"/>
    </source>
</evidence>
<dbReference type="EMBL" id="JAELVR010000009">
    <property type="protein sequence ID" value="MBJ6372672.1"/>
    <property type="molecule type" value="Genomic_DNA"/>
</dbReference>
<organism evidence="14 15">
    <name type="scientific">Sedimentitalea arenosa</name>
    <dbReference type="NCBI Taxonomy" id="2798803"/>
    <lineage>
        <taxon>Bacteria</taxon>
        <taxon>Pseudomonadati</taxon>
        <taxon>Pseudomonadota</taxon>
        <taxon>Alphaproteobacteria</taxon>
        <taxon>Rhodobacterales</taxon>
        <taxon>Paracoccaceae</taxon>
        <taxon>Sedimentitalea</taxon>
    </lineage>
</organism>
<dbReference type="Pfam" id="PF01288">
    <property type="entry name" value="HPPK"/>
    <property type="match status" value="1"/>
</dbReference>
<keyword evidence="15" id="KW-1185">Reference proteome</keyword>
<evidence type="ECO:0000256" key="4">
    <source>
        <dbReference type="ARBA" id="ARBA00016218"/>
    </source>
</evidence>
<evidence type="ECO:0000256" key="11">
    <source>
        <dbReference type="ARBA" id="ARBA00029766"/>
    </source>
</evidence>
<dbReference type="SUPFAM" id="SSF55083">
    <property type="entry name" value="6-hydroxymethyl-7,8-dihydropterin pyrophosphokinase, HPPK"/>
    <property type="match status" value="1"/>
</dbReference>
<keyword evidence="9" id="KW-0289">Folate biosynthesis</keyword>
<evidence type="ECO:0000256" key="2">
    <source>
        <dbReference type="ARBA" id="ARBA00005810"/>
    </source>
</evidence>
<dbReference type="GO" id="GO:0046654">
    <property type="term" value="P:tetrahydrofolate biosynthetic process"/>
    <property type="evidence" value="ECO:0007669"/>
    <property type="project" value="UniProtKB-UniPathway"/>
</dbReference>
<feature type="domain" description="7,8-dihydro-6-hydroxymethylpterin-pyrophosphokinase" evidence="13">
    <location>
        <begin position="9"/>
        <end position="160"/>
    </location>
</feature>
<evidence type="ECO:0000313" key="14">
    <source>
        <dbReference type="EMBL" id="MBJ6372672.1"/>
    </source>
</evidence>
<evidence type="ECO:0000256" key="3">
    <source>
        <dbReference type="ARBA" id="ARBA00013253"/>
    </source>
</evidence>
<dbReference type="AlphaFoldDB" id="A0A8J7IW88"/>
<dbReference type="GO" id="GO:0003848">
    <property type="term" value="F:2-amino-4-hydroxy-6-hydroxymethyldihydropteridine diphosphokinase activity"/>
    <property type="evidence" value="ECO:0007669"/>
    <property type="project" value="UniProtKB-EC"/>
</dbReference>
<dbReference type="CDD" id="cd00483">
    <property type="entry name" value="HPPK"/>
    <property type="match status" value="1"/>
</dbReference>
<dbReference type="InterPro" id="IPR035907">
    <property type="entry name" value="Hppk_sf"/>
</dbReference>
<dbReference type="PANTHER" id="PTHR43071">
    <property type="entry name" value="2-AMINO-4-HYDROXY-6-HYDROXYMETHYLDIHYDROPTERIDINE PYROPHOSPHOKINASE"/>
    <property type="match status" value="1"/>
</dbReference>
<name>A0A8J7IW88_9RHOB</name>
<proteinExistence type="inferred from homology"/>
<evidence type="ECO:0000256" key="8">
    <source>
        <dbReference type="ARBA" id="ARBA00022840"/>
    </source>
</evidence>
<evidence type="ECO:0000256" key="12">
    <source>
        <dbReference type="ARBA" id="ARBA00033413"/>
    </source>
</evidence>
<keyword evidence="7" id="KW-0418">Kinase</keyword>
<comment type="function">
    <text evidence="10">Catalyzes the transfer of pyrophosphate from adenosine triphosphate (ATP) to 6-hydroxymethyl-7,8-dihydropterin, an enzymatic step in folate biosynthesis pathway.</text>
</comment>
<dbReference type="GO" id="GO:0016301">
    <property type="term" value="F:kinase activity"/>
    <property type="evidence" value="ECO:0007669"/>
    <property type="project" value="UniProtKB-KW"/>
</dbReference>
<dbReference type="NCBIfam" id="TIGR01498">
    <property type="entry name" value="folK"/>
    <property type="match status" value="1"/>
</dbReference>
<comment type="pathway">
    <text evidence="1">Cofactor biosynthesis; tetrahydrofolate biosynthesis; 2-amino-4-hydroxy-6-hydroxymethyl-7,8-dihydropteridine diphosphate from 7,8-dihydroneopterin triphosphate: step 4/4.</text>
</comment>